<proteinExistence type="predicted"/>
<sequence length="244" mass="29921">MWNAGNNYSQEELEVVKELEQELFKYNLGFRAMWHDNFEEYFKGTLDEEYWNQREQQRSKELEEIVRKKMIEDFEYLKFRREMALIEDELFSDHNFSLESEMRFQERREKWKDDKLYKIAKVWSIDMLKRSCDLYERHKFIHLFRILKNCNYVASKIVYASNDYDFEDVIENFNDLAWNISWVGYTLSLTFLNRCLESLSKLENENKIIFNFGEYISTGLQIKRELMDRLETLHQKALKIYGQT</sequence>
<dbReference type="STRING" id="1817821.A2717_01965"/>
<accession>A0A1F5N9B8</accession>
<name>A0A1F5N9B8_9BACT</name>
<protein>
    <submittedName>
        <fullName evidence="1">Uncharacterized protein</fullName>
    </submittedName>
</protein>
<organism evidence="1 2">
    <name type="scientific">Candidatus Doudnabacteria bacterium RIFCSPHIGHO2_01_FULL_41_86</name>
    <dbReference type="NCBI Taxonomy" id="1817821"/>
    <lineage>
        <taxon>Bacteria</taxon>
        <taxon>Candidatus Doudnaibacteriota</taxon>
    </lineage>
</organism>
<evidence type="ECO:0000313" key="1">
    <source>
        <dbReference type="EMBL" id="OGE74291.1"/>
    </source>
</evidence>
<evidence type="ECO:0000313" key="2">
    <source>
        <dbReference type="Proteomes" id="UP000177610"/>
    </source>
</evidence>
<gene>
    <name evidence="1" type="ORF">A2717_01965</name>
</gene>
<reference evidence="1 2" key="1">
    <citation type="journal article" date="2016" name="Nat. Commun.">
        <title>Thousands of microbial genomes shed light on interconnected biogeochemical processes in an aquifer system.</title>
        <authorList>
            <person name="Anantharaman K."/>
            <person name="Brown C.T."/>
            <person name="Hug L.A."/>
            <person name="Sharon I."/>
            <person name="Castelle C.J."/>
            <person name="Probst A.J."/>
            <person name="Thomas B.C."/>
            <person name="Singh A."/>
            <person name="Wilkins M.J."/>
            <person name="Karaoz U."/>
            <person name="Brodie E.L."/>
            <person name="Williams K.H."/>
            <person name="Hubbard S.S."/>
            <person name="Banfield J.F."/>
        </authorList>
    </citation>
    <scope>NUCLEOTIDE SEQUENCE [LARGE SCALE GENOMIC DNA]</scope>
</reference>
<comment type="caution">
    <text evidence="1">The sequence shown here is derived from an EMBL/GenBank/DDBJ whole genome shotgun (WGS) entry which is preliminary data.</text>
</comment>
<dbReference type="EMBL" id="MFEH01000001">
    <property type="protein sequence ID" value="OGE74291.1"/>
    <property type="molecule type" value="Genomic_DNA"/>
</dbReference>
<dbReference type="Proteomes" id="UP000177610">
    <property type="component" value="Unassembled WGS sequence"/>
</dbReference>
<dbReference type="AlphaFoldDB" id="A0A1F5N9B8"/>